<dbReference type="CDD" id="cd00093">
    <property type="entry name" value="HTH_XRE"/>
    <property type="match status" value="1"/>
</dbReference>
<evidence type="ECO:0000313" key="2">
    <source>
        <dbReference type="EMBL" id="RHM73000.1"/>
    </source>
</evidence>
<name>A0A415S7M2_MEDGN</name>
<gene>
    <name evidence="2" type="ORF">DWZ50_13135</name>
</gene>
<feature type="domain" description="HTH cro/C1-type" evidence="1">
    <location>
        <begin position="7"/>
        <end position="59"/>
    </location>
</feature>
<dbReference type="InterPro" id="IPR010982">
    <property type="entry name" value="Lambda_DNA-bd_dom_sf"/>
</dbReference>
<dbReference type="EMBL" id="QRQE01000034">
    <property type="protein sequence ID" value="RHM73000.1"/>
    <property type="molecule type" value="Genomic_DNA"/>
</dbReference>
<dbReference type="AlphaFoldDB" id="A0A415S7M2"/>
<sequence>MYKKFSELLLKTNKTIYRVAKDTGIATATLYDWKDGKSKPKAEKLKILADYFNVSVDYFLE</sequence>
<proteinExistence type="predicted"/>
<protein>
    <submittedName>
        <fullName evidence="2">XRE family transcriptional regulator</fullName>
    </submittedName>
</protein>
<reference evidence="2 3" key="1">
    <citation type="submission" date="2018-08" db="EMBL/GenBank/DDBJ databases">
        <title>A genome reference for cultivated species of the human gut microbiota.</title>
        <authorList>
            <person name="Zou Y."/>
            <person name="Xue W."/>
            <person name="Luo G."/>
        </authorList>
    </citation>
    <scope>NUCLEOTIDE SEQUENCE [LARGE SCALE GENOMIC DNA]</scope>
    <source>
        <strain evidence="2 3">AF33-12</strain>
    </source>
</reference>
<dbReference type="GO" id="GO:0003677">
    <property type="term" value="F:DNA binding"/>
    <property type="evidence" value="ECO:0007669"/>
    <property type="project" value="InterPro"/>
</dbReference>
<dbReference type="Pfam" id="PF01381">
    <property type="entry name" value="HTH_3"/>
    <property type="match status" value="1"/>
</dbReference>
<dbReference type="SMART" id="SM00530">
    <property type="entry name" value="HTH_XRE"/>
    <property type="match status" value="1"/>
</dbReference>
<dbReference type="InterPro" id="IPR001387">
    <property type="entry name" value="Cro/C1-type_HTH"/>
</dbReference>
<dbReference type="Proteomes" id="UP000285610">
    <property type="component" value="Unassembled WGS sequence"/>
</dbReference>
<comment type="caution">
    <text evidence="2">The sequence shown here is derived from an EMBL/GenBank/DDBJ whole genome shotgun (WGS) entry which is preliminary data.</text>
</comment>
<evidence type="ECO:0000313" key="3">
    <source>
        <dbReference type="Proteomes" id="UP000285610"/>
    </source>
</evidence>
<evidence type="ECO:0000259" key="1">
    <source>
        <dbReference type="PROSITE" id="PS50943"/>
    </source>
</evidence>
<accession>A0A415S7M2</accession>
<organism evidence="2 3">
    <name type="scientific">Mediterraneibacter gnavus</name>
    <name type="common">Ruminococcus gnavus</name>
    <dbReference type="NCBI Taxonomy" id="33038"/>
    <lineage>
        <taxon>Bacteria</taxon>
        <taxon>Bacillati</taxon>
        <taxon>Bacillota</taxon>
        <taxon>Clostridia</taxon>
        <taxon>Lachnospirales</taxon>
        <taxon>Lachnospiraceae</taxon>
        <taxon>Mediterraneibacter</taxon>
    </lineage>
</organism>
<dbReference type="PROSITE" id="PS50943">
    <property type="entry name" value="HTH_CROC1"/>
    <property type="match status" value="1"/>
</dbReference>
<dbReference type="RefSeq" id="WP_118444955.1">
    <property type="nucleotide sequence ID" value="NZ_QRQE01000034.1"/>
</dbReference>
<dbReference type="SUPFAM" id="SSF47413">
    <property type="entry name" value="lambda repressor-like DNA-binding domains"/>
    <property type="match status" value="1"/>
</dbReference>
<dbReference type="Gene3D" id="1.10.260.40">
    <property type="entry name" value="lambda repressor-like DNA-binding domains"/>
    <property type="match status" value="1"/>
</dbReference>